<dbReference type="InterPro" id="IPR035952">
    <property type="entry name" value="Rhomboid-like_sf"/>
</dbReference>
<dbReference type="InterPro" id="IPR022764">
    <property type="entry name" value="Peptidase_S54_rhomboid_dom"/>
</dbReference>
<dbReference type="AlphaFoldDB" id="A0AAV3M4R1"/>
<keyword evidence="7" id="KW-0378">Hydrolase</keyword>
<feature type="transmembrane region" description="Helical" evidence="5">
    <location>
        <begin position="135"/>
        <end position="153"/>
    </location>
</feature>
<evidence type="ECO:0000256" key="3">
    <source>
        <dbReference type="ARBA" id="ARBA00022989"/>
    </source>
</evidence>
<dbReference type="Pfam" id="PF01694">
    <property type="entry name" value="Rhomboid"/>
    <property type="match status" value="1"/>
</dbReference>
<accession>A0AAV3M4R1</accession>
<evidence type="ECO:0000259" key="6">
    <source>
        <dbReference type="Pfam" id="PF01694"/>
    </source>
</evidence>
<comment type="subcellular location">
    <subcellularLocation>
        <location evidence="1">Membrane</location>
        <topology evidence="1">Multi-pass membrane protein</topology>
    </subcellularLocation>
</comment>
<gene>
    <name evidence="7" type="ORF">HMPREF1563_1859</name>
</gene>
<evidence type="ECO:0000256" key="5">
    <source>
        <dbReference type="SAM" id="Phobius"/>
    </source>
</evidence>
<feature type="transmembrane region" description="Helical" evidence="5">
    <location>
        <begin position="59"/>
        <end position="77"/>
    </location>
</feature>
<feature type="transmembrane region" description="Helical" evidence="5">
    <location>
        <begin position="109"/>
        <end position="128"/>
    </location>
</feature>
<feature type="transmembrane region" description="Helical" evidence="5">
    <location>
        <begin position="159"/>
        <end position="177"/>
    </location>
</feature>
<protein>
    <submittedName>
        <fullName evidence="7">Peptidase, S54 family</fullName>
        <ecNumber evidence="7">3.4.21.-</ecNumber>
    </submittedName>
</protein>
<dbReference type="Proteomes" id="UP000022311">
    <property type="component" value="Unassembled WGS sequence"/>
</dbReference>
<dbReference type="EMBL" id="JALD01000049">
    <property type="protein sequence ID" value="EUD10609.1"/>
    <property type="molecule type" value="Genomic_DNA"/>
</dbReference>
<reference evidence="7 8" key="1">
    <citation type="submission" date="2014-01" db="EMBL/GenBank/DDBJ databases">
        <authorList>
            <person name="Durkin A.S."/>
            <person name="McCorrison J."/>
            <person name="Torralba M."/>
            <person name="Gillis M."/>
            <person name="Haft D.H."/>
            <person name="Methe B."/>
            <person name="Sutton G."/>
            <person name="Nelson K.E."/>
        </authorList>
    </citation>
    <scope>NUCLEOTIDE SEQUENCE [LARGE SCALE GENOMIC DNA]</scope>
    <source>
        <strain evidence="7 8">205/92</strain>
    </source>
</reference>
<proteinExistence type="predicted"/>
<sequence length="196" mass="21150">MKTWLSPRIKLLITLAGLLIAIQIVNSLSGYSLVSFGIQPRTTHGLVGIIFAPLIHGDWAHLLSNLPPLLILSALLLHDSIRKYAYASAFIIVIGGAIVWLIGRNALHIGASGWIFGLWGLLIAQGFFRRKWLDIVIALLVLFYFGAMASGLLPVHQKISTESHIAGAIAGIAYAWIANKKSKIAQSANSPKGAPK</sequence>
<dbReference type="SUPFAM" id="SSF144091">
    <property type="entry name" value="Rhomboid-like"/>
    <property type="match status" value="1"/>
</dbReference>
<evidence type="ECO:0000256" key="4">
    <source>
        <dbReference type="ARBA" id="ARBA00023136"/>
    </source>
</evidence>
<keyword evidence="4 5" id="KW-0472">Membrane</keyword>
<feature type="domain" description="Peptidase S54 rhomboid" evidence="6">
    <location>
        <begin position="46"/>
        <end position="178"/>
    </location>
</feature>
<dbReference type="GO" id="GO:0016020">
    <property type="term" value="C:membrane"/>
    <property type="evidence" value="ECO:0007669"/>
    <property type="project" value="UniProtKB-SubCell"/>
</dbReference>
<evidence type="ECO:0000256" key="2">
    <source>
        <dbReference type="ARBA" id="ARBA00022692"/>
    </source>
</evidence>
<organism evidence="7 8">
    <name type="scientific">Providencia alcalifaciens 205/92</name>
    <dbReference type="NCBI Taxonomy" id="1256988"/>
    <lineage>
        <taxon>Bacteria</taxon>
        <taxon>Pseudomonadati</taxon>
        <taxon>Pseudomonadota</taxon>
        <taxon>Gammaproteobacteria</taxon>
        <taxon>Enterobacterales</taxon>
        <taxon>Morganellaceae</taxon>
        <taxon>Providencia</taxon>
    </lineage>
</organism>
<evidence type="ECO:0000313" key="8">
    <source>
        <dbReference type="Proteomes" id="UP000022311"/>
    </source>
</evidence>
<feature type="transmembrane region" description="Helical" evidence="5">
    <location>
        <begin position="84"/>
        <end position="103"/>
    </location>
</feature>
<evidence type="ECO:0000256" key="1">
    <source>
        <dbReference type="ARBA" id="ARBA00004141"/>
    </source>
</evidence>
<dbReference type="RefSeq" id="WP_006663257.1">
    <property type="nucleotide sequence ID" value="NZ_JALD01000049.1"/>
</dbReference>
<dbReference type="EC" id="3.4.21.-" evidence="7"/>
<evidence type="ECO:0000313" key="7">
    <source>
        <dbReference type="EMBL" id="EUD10609.1"/>
    </source>
</evidence>
<comment type="caution">
    <text evidence="7">The sequence shown here is derived from an EMBL/GenBank/DDBJ whole genome shotgun (WGS) entry which is preliminary data.</text>
</comment>
<name>A0AAV3M4R1_9GAMM</name>
<dbReference type="Gene3D" id="1.20.1540.10">
    <property type="entry name" value="Rhomboid-like"/>
    <property type="match status" value="1"/>
</dbReference>
<keyword evidence="3 5" id="KW-1133">Transmembrane helix</keyword>
<dbReference type="GO" id="GO:0004252">
    <property type="term" value="F:serine-type endopeptidase activity"/>
    <property type="evidence" value="ECO:0007669"/>
    <property type="project" value="InterPro"/>
</dbReference>
<dbReference type="PANTHER" id="PTHR43066">
    <property type="entry name" value="RHOMBOID-RELATED PROTEIN"/>
    <property type="match status" value="1"/>
</dbReference>
<keyword evidence="2 5" id="KW-0812">Transmembrane</keyword>